<evidence type="ECO:0000256" key="1">
    <source>
        <dbReference type="SAM" id="MobiDB-lite"/>
    </source>
</evidence>
<comment type="caution">
    <text evidence="4">The sequence shown here is derived from an EMBL/GenBank/DDBJ whole genome shotgun (WGS) entry which is preliminary data.</text>
</comment>
<evidence type="ECO:0000313" key="5">
    <source>
        <dbReference type="Proteomes" id="UP000308000"/>
    </source>
</evidence>
<sequence>MTRALAPAQAAAPRLSPVWTVLRLLGGWALVGLLAYLLWTPGAWSAKLLAWVLLTILADEFGGWFGYIGALLGGLPFFAPGALPSQWPVIVPLVGGALLALLLVKHSGGAFVLPFAAVIFALPLLALARFGTKLDPGLTLPANATFQRTALTAMLAGLAFSFVRQLVGVAWRYSARRRAARRAVPTAAQVPTPEPPLPPSEVITATAAPEEGQPGSVAATTAQEPGRQG</sequence>
<name>A0AAJ5F3E6_9DEIO</name>
<feature type="region of interest" description="Disordered" evidence="1">
    <location>
        <begin position="183"/>
        <end position="229"/>
    </location>
</feature>
<feature type="transmembrane region" description="Helical" evidence="2">
    <location>
        <begin position="150"/>
        <end position="173"/>
    </location>
</feature>
<evidence type="ECO:0000313" key="3">
    <source>
        <dbReference type="EMBL" id="MBB5294025.1"/>
    </source>
</evidence>
<reference evidence="4 5" key="1">
    <citation type="submission" date="2019-04" db="EMBL/GenBank/DDBJ databases">
        <title>Deinococcus metalilatus MA1002 mutant No.5.</title>
        <authorList>
            <person name="Park W."/>
            <person name="Park C."/>
        </authorList>
    </citation>
    <scope>NUCLEOTIDE SEQUENCE [LARGE SCALE GENOMIC DNA]</scope>
    <source>
        <strain evidence="4 5">MA1002-m5</strain>
    </source>
</reference>
<dbReference type="EMBL" id="JACHFV010000003">
    <property type="protein sequence ID" value="MBB5294025.1"/>
    <property type="molecule type" value="Genomic_DNA"/>
</dbReference>
<keyword evidence="2" id="KW-0812">Transmembrane</keyword>
<evidence type="ECO:0000313" key="4">
    <source>
        <dbReference type="EMBL" id="TLK28103.1"/>
    </source>
</evidence>
<keyword evidence="2" id="KW-1133">Transmembrane helix</keyword>
<dbReference type="AlphaFoldDB" id="A0AAJ5F3E6"/>
<dbReference type="Proteomes" id="UP000536909">
    <property type="component" value="Unassembled WGS sequence"/>
</dbReference>
<feature type="transmembrane region" description="Helical" evidence="2">
    <location>
        <begin position="51"/>
        <end position="79"/>
    </location>
</feature>
<accession>A0AAJ5F3E6</accession>
<reference evidence="3 6" key="2">
    <citation type="submission" date="2020-08" db="EMBL/GenBank/DDBJ databases">
        <title>Genomic Encyclopedia of Type Strains, Phase IV (KMG-IV): sequencing the most valuable type-strain genomes for metagenomic binning, comparative biology and taxonomic classification.</title>
        <authorList>
            <person name="Goeker M."/>
        </authorList>
    </citation>
    <scope>NUCLEOTIDE SEQUENCE [LARGE SCALE GENOMIC DNA]</scope>
    <source>
        <strain evidence="3 6">DSM 105434</strain>
    </source>
</reference>
<protein>
    <submittedName>
        <fullName evidence="4">Uncharacterized protein</fullName>
    </submittedName>
</protein>
<feature type="transmembrane region" description="Helical" evidence="2">
    <location>
        <begin position="111"/>
        <end position="130"/>
    </location>
</feature>
<organism evidence="4 5">
    <name type="scientific">Deinococcus metallilatus</name>
    <dbReference type="NCBI Taxonomy" id="1211322"/>
    <lineage>
        <taxon>Bacteria</taxon>
        <taxon>Thermotogati</taxon>
        <taxon>Deinococcota</taxon>
        <taxon>Deinococci</taxon>
        <taxon>Deinococcales</taxon>
        <taxon>Deinococcaceae</taxon>
        <taxon>Deinococcus</taxon>
    </lineage>
</organism>
<dbReference type="Proteomes" id="UP000308000">
    <property type="component" value="Unassembled WGS sequence"/>
</dbReference>
<evidence type="ECO:0000313" key="6">
    <source>
        <dbReference type="Proteomes" id="UP000536909"/>
    </source>
</evidence>
<dbReference type="EMBL" id="VBRC01000005">
    <property type="protein sequence ID" value="TLK28103.1"/>
    <property type="molecule type" value="Genomic_DNA"/>
</dbReference>
<dbReference type="RefSeq" id="WP_129119108.1">
    <property type="nucleotide sequence ID" value="NZ_BSUI01000016.1"/>
</dbReference>
<keyword evidence="2" id="KW-0472">Membrane</keyword>
<feature type="transmembrane region" description="Helical" evidence="2">
    <location>
        <begin position="85"/>
        <end position="104"/>
    </location>
</feature>
<evidence type="ECO:0000256" key="2">
    <source>
        <dbReference type="SAM" id="Phobius"/>
    </source>
</evidence>
<keyword evidence="6" id="KW-1185">Reference proteome</keyword>
<gene>
    <name evidence="4" type="ORF">FCS05_09320</name>
    <name evidence="3" type="ORF">HNQ10_000839</name>
</gene>
<feature type="transmembrane region" description="Helical" evidence="2">
    <location>
        <begin position="20"/>
        <end position="39"/>
    </location>
</feature>
<proteinExistence type="predicted"/>